<keyword evidence="3" id="KW-1185">Reference proteome</keyword>
<name>A0A9J8C9F4_CYPCA</name>
<evidence type="ECO:0000256" key="1">
    <source>
        <dbReference type="SAM" id="MobiDB-lite"/>
    </source>
</evidence>
<accession>A0A9J8C9F4</accession>
<sequence length="110" mass="12211">MTKMMQNLLIKLKITDFLLGFGYSNMPSASVTRLARSRTANNSSLERNRNRSGTNTEEQRGRSHTDVSLKSSAGAEHSSSALTHSVELSCLTPRENNTTVQIRTELLDLK</sequence>
<evidence type="ECO:0000313" key="2">
    <source>
        <dbReference type="Ensembl" id="ENSCCRP00000162816.1"/>
    </source>
</evidence>
<feature type="compositionally biased region" description="Basic and acidic residues" evidence="1">
    <location>
        <begin position="57"/>
        <end position="67"/>
    </location>
</feature>
<dbReference type="AlphaFoldDB" id="A0A9J8C9F4"/>
<proteinExistence type="predicted"/>
<reference evidence="2" key="1">
    <citation type="submission" date="2025-08" db="UniProtKB">
        <authorList>
            <consortium name="Ensembl"/>
        </authorList>
    </citation>
    <scope>IDENTIFICATION</scope>
</reference>
<dbReference type="Ensembl" id="ENSCCRT00000186158.1">
    <property type="protein sequence ID" value="ENSCCRP00000162816.1"/>
    <property type="gene ID" value="ENSCCRG00000067838.1"/>
</dbReference>
<evidence type="ECO:0000313" key="3">
    <source>
        <dbReference type="Proteomes" id="UP001108240"/>
    </source>
</evidence>
<reference evidence="2" key="2">
    <citation type="submission" date="2025-09" db="UniProtKB">
        <authorList>
            <consortium name="Ensembl"/>
        </authorList>
    </citation>
    <scope>IDENTIFICATION</scope>
</reference>
<feature type="compositionally biased region" description="Polar residues" evidence="1">
    <location>
        <begin position="68"/>
        <end position="83"/>
    </location>
</feature>
<feature type="region of interest" description="Disordered" evidence="1">
    <location>
        <begin position="32"/>
        <end position="95"/>
    </location>
</feature>
<dbReference type="Proteomes" id="UP001108240">
    <property type="component" value="Unplaced"/>
</dbReference>
<protein>
    <submittedName>
        <fullName evidence="2">Uncharacterized protein</fullName>
    </submittedName>
</protein>
<organism evidence="2 3">
    <name type="scientific">Cyprinus carpio carpio</name>
    <dbReference type="NCBI Taxonomy" id="630221"/>
    <lineage>
        <taxon>Eukaryota</taxon>
        <taxon>Metazoa</taxon>
        <taxon>Chordata</taxon>
        <taxon>Craniata</taxon>
        <taxon>Vertebrata</taxon>
        <taxon>Euteleostomi</taxon>
        <taxon>Actinopterygii</taxon>
        <taxon>Neopterygii</taxon>
        <taxon>Teleostei</taxon>
        <taxon>Ostariophysi</taxon>
        <taxon>Cypriniformes</taxon>
        <taxon>Cyprinidae</taxon>
        <taxon>Cyprininae</taxon>
        <taxon>Cyprinus</taxon>
    </lineage>
</organism>